<reference evidence="3" key="1">
    <citation type="submission" date="2021-01" db="EMBL/GenBank/DDBJ databases">
        <title>Whole genome shotgun sequence of Demequina activiva NBRC 110675.</title>
        <authorList>
            <person name="Komaki H."/>
            <person name="Tamura T."/>
        </authorList>
    </citation>
    <scope>NUCLEOTIDE SEQUENCE</scope>
    <source>
        <strain evidence="3">NBRC 110675</strain>
    </source>
</reference>
<feature type="region of interest" description="Disordered" evidence="1">
    <location>
        <begin position="1"/>
        <end position="20"/>
    </location>
</feature>
<dbReference type="AlphaFoldDB" id="A0A919Q0B8"/>
<evidence type="ECO:0000256" key="1">
    <source>
        <dbReference type="SAM" id="MobiDB-lite"/>
    </source>
</evidence>
<dbReference type="Gene3D" id="3.90.1200.10">
    <property type="match status" value="1"/>
</dbReference>
<dbReference type="RefSeq" id="WP_203653423.1">
    <property type="nucleotide sequence ID" value="NZ_BONR01000001.1"/>
</dbReference>
<feature type="region of interest" description="Disordered" evidence="1">
    <location>
        <begin position="462"/>
        <end position="516"/>
    </location>
</feature>
<dbReference type="SUPFAM" id="SSF51658">
    <property type="entry name" value="Xylose isomerase-like"/>
    <property type="match status" value="1"/>
</dbReference>
<protein>
    <recommendedName>
        <fullName evidence="2">Aminoglycoside phosphotransferase domain-containing protein</fullName>
    </recommendedName>
</protein>
<evidence type="ECO:0000313" key="4">
    <source>
        <dbReference type="Proteomes" id="UP000652354"/>
    </source>
</evidence>
<dbReference type="EMBL" id="BONR01000001">
    <property type="protein sequence ID" value="GIG53970.1"/>
    <property type="molecule type" value="Genomic_DNA"/>
</dbReference>
<dbReference type="Gene3D" id="3.20.20.150">
    <property type="entry name" value="Divalent-metal-dependent TIM barrel enzymes"/>
    <property type="match status" value="1"/>
</dbReference>
<feature type="compositionally biased region" description="Basic and acidic residues" evidence="1">
    <location>
        <begin position="1"/>
        <end position="14"/>
    </location>
</feature>
<accession>A0A919Q0B8</accession>
<comment type="caution">
    <text evidence="3">The sequence shown here is derived from an EMBL/GenBank/DDBJ whole genome shotgun (WGS) entry which is preliminary data.</text>
</comment>
<dbReference type="InterPro" id="IPR036237">
    <property type="entry name" value="Xyl_isomerase-like_sf"/>
</dbReference>
<feature type="compositionally biased region" description="Low complexity" evidence="1">
    <location>
        <begin position="406"/>
        <end position="418"/>
    </location>
</feature>
<organism evidence="3 4">
    <name type="scientific">Demequina activiva</name>
    <dbReference type="NCBI Taxonomy" id="1582364"/>
    <lineage>
        <taxon>Bacteria</taxon>
        <taxon>Bacillati</taxon>
        <taxon>Actinomycetota</taxon>
        <taxon>Actinomycetes</taxon>
        <taxon>Micrococcales</taxon>
        <taxon>Demequinaceae</taxon>
        <taxon>Demequina</taxon>
    </lineage>
</organism>
<feature type="domain" description="Aminoglycoside phosphotransferase" evidence="2">
    <location>
        <begin position="621"/>
        <end position="693"/>
    </location>
</feature>
<evidence type="ECO:0000313" key="3">
    <source>
        <dbReference type="EMBL" id="GIG53970.1"/>
    </source>
</evidence>
<sequence>MGDATRETRADTRSGDPAGACAQRARIAAARIVSSDLEDRSPQQRAAMLTRLGLTRIIWDWREEHALRFAAEMDALEAADISVVGLWCPLPLGEPGAPDADVALGLVDPHVRAQVEQLRRRGSRPDLWTCVEFGQEGTPARLSPAMQRARVRRVADHLEPLARLALDADMCLALTNHLGWFGEPENQVEVVEELAHRDLRNVGIAYQFQHSHHHAHRFAEVLAIMQPHLVAVALSGVDPDGIQTGRKILPWGAGRMDRKLAHVLMASGWEGQIAVQGHSSDDAEPRLLDSLEGIEWMLDRWKGVRHARPVPRIATPAWPEPTSGGPYMGMSLLSRRLRRRLVDSGQVAPTLPRVRTSPPEPPPITLPQRQVAEAVDTRAVDGDEPPEDTNELPTRAAPRRRRSEDAIAGTSGAGTDDGAVADVRGGAVRRSRGGAAGVLAAIHAARAQVDSDGVPEIDAPAAAERASGPAKPRKGRGTGVAAGRRRGDAGPVHPLSPIQDAPPQGTSYEPESAAESGELPLRIARREVTFEAPDPYTGAIHALLTHLGQVGFRGAPRSFGWDAQGRHLVEWVDGVRADHPDAPTAALDPARIGAFMREMHDALATFEPPADAQWFDGLPGPGGDLIIHQDIAPSNMVIAEDGRLVAIDWDAAAPGTRLWDVAHAVHAFAPLHGRGFEISSQAERMRAFADGYQLSDSERERLLPLLALRSERMYHYLAQMRATGESPWLELWERGVGSVWASDAQWIRKHEHEWRAALLG</sequence>
<keyword evidence="4" id="KW-1185">Reference proteome</keyword>
<dbReference type="InterPro" id="IPR011009">
    <property type="entry name" value="Kinase-like_dom_sf"/>
</dbReference>
<gene>
    <name evidence="3" type="ORF">Dac01nite_07220</name>
</gene>
<feature type="region of interest" description="Disordered" evidence="1">
    <location>
        <begin position="345"/>
        <end position="418"/>
    </location>
</feature>
<name>A0A919Q0B8_9MICO</name>
<dbReference type="SUPFAM" id="SSF56112">
    <property type="entry name" value="Protein kinase-like (PK-like)"/>
    <property type="match status" value="1"/>
</dbReference>
<dbReference type="Pfam" id="PF01636">
    <property type="entry name" value="APH"/>
    <property type="match status" value="1"/>
</dbReference>
<proteinExistence type="predicted"/>
<dbReference type="InterPro" id="IPR002575">
    <property type="entry name" value="Aminoglycoside_PTrfase"/>
</dbReference>
<dbReference type="Proteomes" id="UP000652354">
    <property type="component" value="Unassembled WGS sequence"/>
</dbReference>
<evidence type="ECO:0000259" key="2">
    <source>
        <dbReference type="Pfam" id="PF01636"/>
    </source>
</evidence>